<feature type="transmembrane region" description="Helical" evidence="3">
    <location>
        <begin position="21"/>
        <end position="41"/>
    </location>
</feature>
<dbReference type="GO" id="GO:0052621">
    <property type="term" value="F:diguanylate cyclase activity"/>
    <property type="evidence" value="ECO:0007669"/>
    <property type="project" value="UniProtKB-EC"/>
</dbReference>
<dbReference type="InterPro" id="IPR029787">
    <property type="entry name" value="Nucleotide_cyclase"/>
</dbReference>
<keyword evidence="3" id="KW-0472">Membrane</keyword>
<dbReference type="RefSeq" id="WP_127187084.1">
    <property type="nucleotide sequence ID" value="NZ_RZNJ01000001.1"/>
</dbReference>
<dbReference type="FunFam" id="3.30.70.270:FF:000001">
    <property type="entry name" value="Diguanylate cyclase domain protein"/>
    <property type="match status" value="1"/>
</dbReference>
<dbReference type="SMART" id="SM00267">
    <property type="entry name" value="GGDEF"/>
    <property type="match status" value="1"/>
</dbReference>
<dbReference type="EMBL" id="RZNJ01000001">
    <property type="protein sequence ID" value="RUT34964.1"/>
    <property type="molecule type" value="Genomic_DNA"/>
</dbReference>
<evidence type="ECO:0000313" key="5">
    <source>
        <dbReference type="EMBL" id="RUT34964.1"/>
    </source>
</evidence>
<gene>
    <name evidence="5" type="ORF">EMQ25_03135</name>
</gene>
<dbReference type="NCBIfam" id="TIGR00254">
    <property type="entry name" value="GGDEF"/>
    <property type="match status" value="1"/>
</dbReference>
<dbReference type="Gene3D" id="3.30.450.40">
    <property type="match status" value="1"/>
</dbReference>
<feature type="domain" description="GGDEF" evidence="4">
    <location>
        <begin position="433"/>
        <end position="567"/>
    </location>
</feature>
<reference evidence="5 6" key="1">
    <citation type="journal article" date="2016" name="Int. J. Syst. Evol. Microbiol.">
        <title>Arsenicitalea aurantiaca gen. nov., sp. nov., a new member of the family Hyphomicrobiaceae, isolated from high-arsenic sediment.</title>
        <authorList>
            <person name="Mu Y."/>
            <person name="Zhou L."/>
            <person name="Zeng X.C."/>
            <person name="Liu L."/>
            <person name="Pan Y."/>
            <person name="Chen X."/>
            <person name="Wang J."/>
            <person name="Li S."/>
            <person name="Li W.J."/>
            <person name="Wang Y."/>
        </authorList>
    </citation>
    <scope>NUCLEOTIDE SEQUENCE [LARGE SCALE GENOMIC DNA]</scope>
    <source>
        <strain evidence="5 6">42-50</strain>
    </source>
</reference>
<comment type="catalytic activity">
    <reaction evidence="2">
        <text>2 GTP = 3',3'-c-di-GMP + 2 diphosphate</text>
        <dbReference type="Rhea" id="RHEA:24898"/>
        <dbReference type="ChEBI" id="CHEBI:33019"/>
        <dbReference type="ChEBI" id="CHEBI:37565"/>
        <dbReference type="ChEBI" id="CHEBI:58805"/>
        <dbReference type="EC" id="2.7.7.65"/>
    </reaction>
</comment>
<evidence type="ECO:0000313" key="6">
    <source>
        <dbReference type="Proteomes" id="UP000281547"/>
    </source>
</evidence>
<sequence length="574" mass="63133">MTISPLNARAPSLLRRVSGRLVVLIMLGLVLANSALFLFSLSRLAEATDWVTHSLKAQRLTSETLTELVNAETGQRGYIITADNRYLEPYHQALLRLDATLEALRQTVSDNPDQTARMQRVEALVAEKLADLDGILTAFAGRDRAAATALIAEDNGRMVMNALRTALSEMEAEEARLLAERQDVYRLAEYSTYATGGTFVLAALVLLGVIYFFMRRELARRNAAATEIASYADSLDANMRMLERERKLIGMVNEASNFLQSCNSLDEVGKLSGVFLKTLFPNHSGTLSLYAASRNQLVVLGRWGDVSDVEVFLPDDCWALRRGQTHEHEEGGHAPLCEHFGSTAHDDTICVPLVAQGETLGLLSLTRRAAGEGQDIGHVEMVARQLGLTLANMRLRETLNEQSIRDPLTNAFNRRYLEVVANKELALAARFNRSMAVVMLDIDHLKRFNDLHGHAAGDVALVAVADYLQNHIRQGDWMFRYGGEEFVLLLREADREDAEAKIAELIAGIAALPLSHGNQILPRVTVSMGVALHQGAGADLEDLIETADAALYASKTAGRNRATFAEDIKRAEVA</sequence>
<keyword evidence="6" id="KW-1185">Reference proteome</keyword>
<dbReference type="SUPFAM" id="SSF55781">
    <property type="entry name" value="GAF domain-like"/>
    <property type="match status" value="1"/>
</dbReference>
<name>A0A433XLR9_9HYPH</name>
<dbReference type="Gene3D" id="3.30.70.270">
    <property type="match status" value="1"/>
</dbReference>
<dbReference type="InterPro" id="IPR003018">
    <property type="entry name" value="GAF"/>
</dbReference>
<dbReference type="AlphaFoldDB" id="A0A433XLR9"/>
<dbReference type="CDD" id="cd01949">
    <property type="entry name" value="GGDEF"/>
    <property type="match status" value="1"/>
</dbReference>
<dbReference type="InterPro" id="IPR050469">
    <property type="entry name" value="Diguanylate_Cyclase"/>
</dbReference>
<dbReference type="Proteomes" id="UP000281547">
    <property type="component" value="Unassembled WGS sequence"/>
</dbReference>
<dbReference type="PROSITE" id="PS50887">
    <property type="entry name" value="GGDEF"/>
    <property type="match status" value="1"/>
</dbReference>
<dbReference type="Pfam" id="PF01590">
    <property type="entry name" value="GAF"/>
    <property type="match status" value="1"/>
</dbReference>
<accession>A0A433XLR9</accession>
<dbReference type="CDD" id="cd19410">
    <property type="entry name" value="HK9-like_sensor"/>
    <property type="match status" value="1"/>
</dbReference>
<organism evidence="5 6">
    <name type="scientific">Arsenicitalea aurantiaca</name>
    <dbReference type="NCBI Taxonomy" id="1783274"/>
    <lineage>
        <taxon>Bacteria</taxon>
        <taxon>Pseudomonadati</taxon>
        <taxon>Pseudomonadota</taxon>
        <taxon>Alphaproteobacteria</taxon>
        <taxon>Hyphomicrobiales</taxon>
        <taxon>Devosiaceae</taxon>
        <taxon>Arsenicitalea</taxon>
    </lineage>
</organism>
<comment type="caution">
    <text evidence="5">The sequence shown here is derived from an EMBL/GenBank/DDBJ whole genome shotgun (WGS) entry which is preliminary data.</text>
</comment>
<evidence type="ECO:0000256" key="1">
    <source>
        <dbReference type="ARBA" id="ARBA00012528"/>
    </source>
</evidence>
<dbReference type="PANTHER" id="PTHR45138">
    <property type="entry name" value="REGULATORY COMPONENTS OF SENSORY TRANSDUCTION SYSTEM"/>
    <property type="match status" value="1"/>
</dbReference>
<dbReference type="GO" id="GO:0005886">
    <property type="term" value="C:plasma membrane"/>
    <property type="evidence" value="ECO:0007669"/>
    <property type="project" value="TreeGrafter"/>
</dbReference>
<dbReference type="InterPro" id="IPR000160">
    <property type="entry name" value="GGDEF_dom"/>
</dbReference>
<proteinExistence type="predicted"/>
<dbReference type="SUPFAM" id="SSF55073">
    <property type="entry name" value="Nucleotide cyclase"/>
    <property type="match status" value="1"/>
</dbReference>
<dbReference type="EC" id="2.7.7.65" evidence="1"/>
<dbReference type="InterPro" id="IPR043128">
    <property type="entry name" value="Rev_trsase/Diguanyl_cyclase"/>
</dbReference>
<evidence type="ECO:0000259" key="4">
    <source>
        <dbReference type="PROSITE" id="PS50887"/>
    </source>
</evidence>
<dbReference type="GO" id="GO:0043709">
    <property type="term" value="P:cell adhesion involved in single-species biofilm formation"/>
    <property type="evidence" value="ECO:0007669"/>
    <property type="project" value="TreeGrafter"/>
</dbReference>
<keyword evidence="3" id="KW-1133">Transmembrane helix</keyword>
<dbReference type="Pfam" id="PF05227">
    <property type="entry name" value="CHASE3"/>
    <property type="match status" value="1"/>
</dbReference>
<protein>
    <recommendedName>
        <fullName evidence="1">diguanylate cyclase</fullName>
        <ecNumber evidence="1">2.7.7.65</ecNumber>
    </recommendedName>
</protein>
<dbReference type="Pfam" id="PF00990">
    <property type="entry name" value="GGDEF"/>
    <property type="match status" value="1"/>
</dbReference>
<evidence type="ECO:0000256" key="2">
    <source>
        <dbReference type="ARBA" id="ARBA00034247"/>
    </source>
</evidence>
<dbReference type="GO" id="GO:1902201">
    <property type="term" value="P:negative regulation of bacterial-type flagellum-dependent cell motility"/>
    <property type="evidence" value="ECO:0007669"/>
    <property type="project" value="TreeGrafter"/>
</dbReference>
<dbReference type="OrthoDB" id="9812260at2"/>
<keyword evidence="3" id="KW-0812">Transmembrane</keyword>
<dbReference type="InterPro" id="IPR029016">
    <property type="entry name" value="GAF-like_dom_sf"/>
</dbReference>
<dbReference type="PANTHER" id="PTHR45138:SF9">
    <property type="entry name" value="DIGUANYLATE CYCLASE DGCM-RELATED"/>
    <property type="match status" value="1"/>
</dbReference>
<dbReference type="InterPro" id="IPR007891">
    <property type="entry name" value="CHASE3"/>
</dbReference>
<evidence type="ECO:0000256" key="3">
    <source>
        <dbReference type="SAM" id="Phobius"/>
    </source>
</evidence>
<feature type="transmembrane region" description="Helical" evidence="3">
    <location>
        <begin position="193"/>
        <end position="213"/>
    </location>
</feature>